<evidence type="ECO:0000313" key="2">
    <source>
        <dbReference type="EMBL" id="CAI9162471.1"/>
    </source>
</evidence>
<accession>A0ABN8YPD9</accession>
<evidence type="ECO:0000256" key="1">
    <source>
        <dbReference type="SAM" id="MobiDB-lite"/>
    </source>
</evidence>
<reference evidence="2" key="1">
    <citation type="submission" date="2023-04" db="EMBL/GenBank/DDBJ databases">
        <authorList>
            <consortium name="ELIXIR-Norway"/>
        </authorList>
    </citation>
    <scope>NUCLEOTIDE SEQUENCE [LARGE SCALE GENOMIC DNA]</scope>
</reference>
<name>A0ABN8YPD9_RANTA</name>
<dbReference type="Proteomes" id="UP001176941">
    <property type="component" value="Chromosome 21"/>
</dbReference>
<proteinExistence type="predicted"/>
<organism evidence="2 3">
    <name type="scientific">Rangifer tarandus platyrhynchus</name>
    <name type="common">Svalbard reindeer</name>
    <dbReference type="NCBI Taxonomy" id="3082113"/>
    <lineage>
        <taxon>Eukaryota</taxon>
        <taxon>Metazoa</taxon>
        <taxon>Chordata</taxon>
        <taxon>Craniata</taxon>
        <taxon>Vertebrata</taxon>
        <taxon>Euteleostomi</taxon>
        <taxon>Mammalia</taxon>
        <taxon>Eutheria</taxon>
        <taxon>Laurasiatheria</taxon>
        <taxon>Artiodactyla</taxon>
        <taxon>Ruminantia</taxon>
        <taxon>Pecora</taxon>
        <taxon>Cervidae</taxon>
        <taxon>Odocoileinae</taxon>
        <taxon>Rangifer</taxon>
    </lineage>
</organism>
<feature type="region of interest" description="Disordered" evidence="1">
    <location>
        <begin position="1"/>
        <end position="96"/>
    </location>
</feature>
<sequence>MGQGGGTAGMKSHQPGSSGEMREKDQEETLPNASTSEKGLLIKRPRWEPKPRLHTLPNVQGPQPQGERCAAGGSERSPRVPEGVGPAPAPALPSHRQLRAGLFGRPQRPASGPACIYKHTAPQTGLTDIISHGPAVPAACFPTSHRGRPPVIGADGNRALPARGTQPAAHSQRRPPSRGPGAGPSW</sequence>
<protein>
    <submittedName>
        <fullName evidence="2">Uncharacterized protein</fullName>
    </submittedName>
</protein>
<dbReference type="EMBL" id="OX459957">
    <property type="protein sequence ID" value="CAI9162471.1"/>
    <property type="molecule type" value="Genomic_DNA"/>
</dbReference>
<feature type="region of interest" description="Disordered" evidence="1">
    <location>
        <begin position="142"/>
        <end position="186"/>
    </location>
</feature>
<keyword evidence="3" id="KW-1185">Reference proteome</keyword>
<gene>
    <name evidence="2" type="ORF">MRATA1EN1_LOCUS11433</name>
</gene>
<evidence type="ECO:0000313" key="3">
    <source>
        <dbReference type="Proteomes" id="UP001176941"/>
    </source>
</evidence>